<evidence type="ECO:0000313" key="2">
    <source>
        <dbReference type="EMBL" id="WNY27052.1"/>
    </source>
</evidence>
<dbReference type="SUPFAM" id="SSF52540">
    <property type="entry name" value="P-loop containing nucleoside triphosphate hydrolases"/>
    <property type="match status" value="1"/>
</dbReference>
<evidence type="ECO:0000259" key="1">
    <source>
        <dbReference type="Pfam" id="PF13175"/>
    </source>
</evidence>
<dbReference type="EMBL" id="CP131061">
    <property type="protein sequence ID" value="WNY27052.1"/>
    <property type="molecule type" value="Genomic_DNA"/>
</dbReference>
<dbReference type="Gene3D" id="3.40.50.300">
    <property type="entry name" value="P-loop containing nucleotide triphosphate hydrolases"/>
    <property type="match status" value="2"/>
</dbReference>
<proteinExistence type="predicted"/>
<dbReference type="Proteomes" id="UP001304970">
    <property type="component" value="Chromosome"/>
</dbReference>
<protein>
    <recommendedName>
        <fullName evidence="1">Endonuclease GajA/Old nuclease/RecF-like AAA domain-containing protein</fullName>
    </recommendedName>
</protein>
<gene>
    <name evidence="2" type="ORF">MsAm2_08370</name>
</gene>
<keyword evidence="3" id="KW-1185">Reference proteome</keyword>
<feature type="domain" description="Endonuclease GajA/Old nuclease/RecF-like AAA" evidence="1">
    <location>
        <begin position="2"/>
        <end position="361"/>
    </location>
</feature>
<reference evidence="2 3" key="1">
    <citation type="submission" date="2023-07" db="EMBL/GenBank/DDBJ databases">
        <title>Closed genome sequence of Methanosarcinaceae archaeon Am2.</title>
        <authorList>
            <person name="Poehlein A."/>
            <person name="Protasov E."/>
            <person name="Platt K."/>
            <person name="Reeh H."/>
            <person name="Daniel R."/>
            <person name="Brune A."/>
        </authorList>
    </citation>
    <scope>NUCLEOTIDE SEQUENCE [LARGE SCALE GENOMIC DNA]</scope>
    <source>
        <strain evidence="2 3">Am2</strain>
    </source>
</reference>
<dbReference type="InterPro" id="IPR051396">
    <property type="entry name" value="Bact_Antivir_Def_Nuclease"/>
</dbReference>
<dbReference type="PANTHER" id="PTHR43581">
    <property type="entry name" value="ATP/GTP PHOSPHATASE"/>
    <property type="match status" value="1"/>
</dbReference>
<dbReference type="GeneID" id="89228255"/>
<dbReference type="Pfam" id="PF13175">
    <property type="entry name" value="AAA_15"/>
    <property type="match status" value="1"/>
</dbReference>
<dbReference type="InterPro" id="IPR027417">
    <property type="entry name" value="P-loop_NTPase"/>
</dbReference>
<accession>A0AA96ZXH1</accession>
<dbReference type="AlphaFoldDB" id="A0AA96ZXH1"/>
<organism evidence="2 3">
    <name type="scientific">Methanolapillus ohkumae</name>
    <dbReference type="NCBI Taxonomy" id="3028298"/>
    <lineage>
        <taxon>Archaea</taxon>
        <taxon>Methanobacteriati</taxon>
        <taxon>Methanobacteriota</taxon>
        <taxon>Stenosarchaea group</taxon>
        <taxon>Methanomicrobia</taxon>
        <taxon>Methanosarcinales</taxon>
        <taxon>Methanosarcinaceae</taxon>
        <taxon>Methanolapillus</taxon>
    </lineage>
</organism>
<sequence>MQLTIQNVAKISHAAIDFNGITVIAGENNTGKSTVGKVLYCIFTSFYESENKINQEKKNLIGSDISKALYPKNIGYGYPSSLFDDFLKIDIKNKNHENLLNLLLKVSSLNNSSLEEILSKEEMNILCNNIFETLSVQNDYILKEIITKVFRSEFNSQTNHVNFKNKAQINLKIKKDSLELVLSDNKCINFKNTISFFNDSIYIDNPFSIDEFEFQGSISGKPVSMYNHKSQLHLKFSLDSDSIEDIIVKGRNESKLAPIIEKMNLAISGDFSKINNNRIVFKENNLSEPLYLPNLSTGMKTFAIIKRLIENGSIRDKGILILDEPEIHLHPEWQLIFAEILVLLQKTFNLNILINTHSPYFLNAIEVFSLKYNVDDKCKYYLAELEENGISATIRDVSDDTELIYEKLAAPLQKLEDIEWGADS</sequence>
<name>A0AA96ZXH1_9EURY</name>
<dbReference type="RefSeq" id="WP_338097032.1">
    <property type="nucleotide sequence ID" value="NZ_CP131061.1"/>
</dbReference>
<evidence type="ECO:0000313" key="3">
    <source>
        <dbReference type="Proteomes" id="UP001304970"/>
    </source>
</evidence>
<dbReference type="PANTHER" id="PTHR43581:SF2">
    <property type="entry name" value="EXCINUCLEASE ATPASE SUBUNIT"/>
    <property type="match status" value="1"/>
</dbReference>
<dbReference type="InterPro" id="IPR041685">
    <property type="entry name" value="AAA_GajA/Old/RecF-like"/>
</dbReference>